<dbReference type="AlphaFoldDB" id="A0A371ATF8"/>
<name>A0A371ATF8_9FIRM</name>
<dbReference type="RefSeq" id="WP_115482694.1">
    <property type="nucleotide sequence ID" value="NZ_QRCT01000048.1"/>
</dbReference>
<reference evidence="1 2" key="1">
    <citation type="submission" date="2018-07" db="EMBL/GenBank/DDBJ databases">
        <title>Anaerosacharophilus polymeroproducens gen. nov. sp. nov., an anaerobic bacterium isolated from salt field.</title>
        <authorList>
            <person name="Kim W."/>
            <person name="Yang S.-H."/>
            <person name="Oh J."/>
            <person name="Lee J.-H."/>
            <person name="Kwon K.K."/>
        </authorList>
    </citation>
    <scope>NUCLEOTIDE SEQUENCE [LARGE SCALE GENOMIC DNA]</scope>
    <source>
        <strain evidence="1 2">MCWD5</strain>
    </source>
</reference>
<evidence type="ECO:0000313" key="2">
    <source>
        <dbReference type="Proteomes" id="UP000255036"/>
    </source>
</evidence>
<gene>
    <name evidence="1" type="ORF">DWV06_13405</name>
</gene>
<dbReference type="Proteomes" id="UP000255036">
    <property type="component" value="Unassembled WGS sequence"/>
</dbReference>
<accession>A0A371ATF8</accession>
<evidence type="ECO:0000313" key="1">
    <source>
        <dbReference type="EMBL" id="RDU22760.1"/>
    </source>
</evidence>
<sequence length="113" mass="13037">MNVNSLIINTLKPIVSAVYPNKYSGTEQTYITFNYADDRAVEFADDTPQIDKSNIQIHLFTPNDYMELKKQIRLKLFQGGFSYPSITDLYEDDTKLNHIIFECEITGNSETEE</sequence>
<comment type="caution">
    <text evidence="1">The sequence shown here is derived from an EMBL/GenBank/DDBJ whole genome shotgun (WGS) entry which is preliminary data.</text>
</comment>
<protein>
    <recommendedName>
        <fullName evidence="3">Phage tail protein</fullName>
    </recommendedName>
</protein>
<keyword evidence="2" id="KW-1185">Reference proteome</keyword>
<dbReference type="EMBL" id="QRCT01000048">
    <property type="protein sequence ID" value="RDU22760.1"/>
    <property type="molecule type" value="Genomic_DNA"/>
</dbReference>
<evidence type="ECO:0008006" key="3">
    <source>
        <dbReference type="Google" id="ProtNLM"/>
    </source>
</evidence>
<organism evidence="1 2">
    <name type="scientific">Anaerosacchariphilus polymeriproducens</name>
    <dbReference type="NCBI Taxonomy" id="1812858"/>
    <lineage>
        <taxon>Bacteria</taxon>
        <taxon>Bacillati</taxon>
        <taxon>Bacillota</taxon>
        <taxon>Clostridia</taxon>
        <taxon>Lachnospirales</taxon>
        <taxon>Lachnospiraceae</taxon>
        <taxon>Anaerosacchariphilus</taxon>
    </lineage>
</organism>
<proteinExistence type="predicted"/>
<dbReference type="OrthoDB" id="2058262at2"/>